<keyword evidence="3" id="KW-1185">Reference proteome</keyword>
<dbReference type="EMBL" id="JAAGAA010000021">
    <property type="protein sequence ID" value="NDV14320.1"/>
    <property type="molecule type" value="Genomic_DNA"/>
</dbReference>
<protein>
    <submittedName>
        <fullName evidence="2">DUF2092 domain-containing protein</fullName>
    </submittedName>
</protein>
<organism evidence="2 3">
    <name type="scientific">Crenobacter caeni</name>
    <dbReference type="NCBI Taxonomy" id="2705474"/>
    <lineage>
        <taxon>Bacteria</taxon>
        <taxon>Pseudomonadati</taxon>
        <taxon>Pseudomonadota</taxon>
        <taxon>Betaproteobacteria</taxon>
        <taxon>Neisseriales</taxon>
        <taxon>Neisseriaceae</taxon>
        <taxon>Crenobacter</taxon>
    </lineage>
</organism>
<reference evidence="2 3" key="1">
    <citation type="submission" date="2020-02" db="EMBL/GenBank/DDBJ databases">
        <authorList>
            <person name="Yang Z."/>
        </authorList>
    </citation>
    <scope>NUCLEOTIDE SEQUENCE [LARGE SCALE GENOMIC DNA]</scope>
    <source>
        <strain evidence="2 3">HX-7-9</strain>
    </source>
</reference>
<proteinExistence type="predicted"/>
<keyword evidence="1" id="KW-0732">Signal</keyword>
<gene>
    <name evidence="2" type="ORF">GZH52_16260</name>
</gene>
<accession>A0A6B2KWF9</accession>
<dbReference type="InterPro" id="IPR019207">
    <property type="entry name" value="DUF2092"/>
</dbReference>
<name>A0A6B2KWF9_9NEIS</name>
<sequence>MLALLSLPCQVTAQTPPAPGQQAAPAVDPQAIEALRGMGRFLEQQKRFEIRTTVMGERVLADGQKLQHTARATLEVERPRHLRILTEGRKPRELFYNGQLLTLYSPQLGEYSSVPFDGSLEALVERLEQYYGVELPLADLFIWGSPDAPFQRISSAMYAGQADVDGVLCDHYAFRQGKADWQLWIAAEGPPLPRKLAITYRGDEARPQSVSLIDWKLSPAFSGQRFTFVPPAGARQVVLPVRAADAKQP</sequence>
<dbReference type="AlphaFoldDB" id="A0A6B2KWF9"/>
<dbReference type="Proteomes" id="UP000482578">
    <property type="component" value="Unassembled WGS sequence"/>
</dbReference>
<evidence type="ECO:0000256" key="1">
    <source>
        <dbReference type="ARBA" id="ARBA00022729"/>
    </source>
</evidence>
<evidence type="ECO:0000313" key="3">
    <source>
        <dbReference type="Proteomes" id="UP000482578"/>
    </source>
</evidence>
<dbReference type="InterPro" id="IPR029046">
    <property type="entry name" value="LolA/LolB/LppX"/>
</dbReference>
<comment type="caution">
    <text evidence="2">The sequence shown here is derived from an EMBL/GenBank/DDBJ whole genome shotgun (WGS) entry which is preliminary data.</text>
</comment>
<dbReference type="Gene3D" id="2.50.20.10">
    <property type="entry name" value="Lipoprotein localisation LolA/LolB/LppX"/>
    <property type="match status" value="1"/>
</dbReference>
<evidence type="ECO:0000313" key="2">
    <source>
        <dbReference type="EMBL" id="NDV14320.1"/>
    </source>
</evidence>
<dbReference type="SUPFAM" id="SSF89392">
    <property type="entry name" value="Prokaryotic lipoproteins and lipoprotein localization factors"/>
    <property type="match status" value="1"/>
</dbReference>
<dbReference type="Pfam" id="PF09865">
    <property type="entry name" value="DUF2092"/>
    <property type="match status" value="1"/>
</dbReference>